<sequence length="66" mass="7491">MEMNSAILFMNPISNYVPRNTLSIAPLNRFISLKKEKSSCVQIRLVYNGANRKSLFVDGNPFLSQI</sequence>
<proteinExistence type="predicted"/>
<organism evidence="1 2">
    <name type="scientific">Leptospira weilii str. UI 13098</name>
    <dbReference type="NCBI Taxonomy" id="1088542"/>
    <lineage>
        <taxon>Bacteria</taxon>
        <taxon>Pseudomonadati</taxon>
        <taxon>Spirochaetota</taxon>
        <taxon>Spirochaetia</taxon>
        <taxon>Leptospirales</taxon>
        <taxon>Leptospiraceae</taxon>
        <taxon>Leptospira</taxon>
    </lineage>
</organism>
<dbReference type="EMBL" id="AHNU02000045">
    <property type="protein sequence ID" value="EMN89976.1"/>
    <property type="molecule type" value="Genomic_DNA"/>
</dbReference>
<dbReference type="AlphaFoldDB" id="M6Q342"/>
<keyword evidence="2" id="KW-1185">Reference proteome</keyword>
<reference evidence="1 2" key="1">
    <citation type="submission" date="2013-01" db="EMBL/GenBank/DDBJ databases">
        <authorList>
            <person name="Harkins D.M."/>
            <person name="Durkin A.S."/>
            <person name="Brinkac L.M."/>
            <person name="Haft D.H."/>
            <person name="Selengut J.D."/>
            <person name="Sanka R."/>
            <person name="DePew J."/>
            <person name="Purushe J."/>
            <person name="Chanthongthip A."/>
            <person name="Lattana O."/>
            <person name="Phetsouvanh R."/>
            <person name="Newton P.N."/>
            <person name="Vinetz J.M."/>
            <person name="Sutton G.G."/>
            <person name="Nierman W.C."/>
            <person name="Fouts D.E."/>
        </authorList>
    </citation>
    <scope>NUCLEOTIDE SEQUENCE [LARGE SCALE GENOMIC DNA]</scope>
    <source>
        <strain evidence="1 2">UI 13098</strain>
    </source>
</reference>
<evidence type="ECO:0000313" key="1">
    <source>
        <dbReference type="EMBL" id="EMN89976.1"/>
    </source>
</evidence>
<evidence type="ECO:0000313" key="2">
    <source>
        <dbReference type="Proteomes" id="UP000012118"/>
    </source>
</evidence>
<protein>
    <submittedName>
        <fullName evidence="1">Uncharacterized protein</fullName>
    </submittedName>
</protein>
<name>M6Q342_9LEPT</name>
<comment type="caution">
    <text evidence="1">The sequence shown here is derived from an EMBL/GenBank/DDBJ whole genome shotgun (WGS) entry which is preliminary data.</text>
</comment>
<accession>M6Q342</accession>
<dbReference type="Proteomes" id="UP000012118">
    <property type="component" value="Unassembled WGS sequence"/>
</dbReference>
<gene>
    <name evidence="1" type="ORF">LEP1GSC108_4802</name>
</gene>